<gene>
    <name evidence="3" type="ORF">NPIL_593502</name>
</gene>
<sequence length="160" mass="18309">MAIFRLFFIFLIFTTLLGANVQSGSQPVHHVKHHKKGGAGGEHPHQKIKGPAGVGSVAKDAYKEGQQVVQNASPGFAGKLELLISGIVNEGKKHVLFFLLYSKKQKIKLLKQINDMKIFNNKVIMEGRNYGFGWRYHKRCWEFSRWCTWLKMLPKKDDRN</sequence>
<feature type="signal peptide" evidence="2">
    <location>
        <begin position="1"/>
        <end position="18"/>
    </location>
</feature>
<feature type="region of interest" description="Disordered" evidence="1">
    <location>
        <begin position="27"/>
        <end position="51"/>
    </location>
</feature>
<keyword evidence="4" id="KW-1185">Reference proteome</keyword>
<dbReference type="AlphaFoldDB" id="A0A8X6USE1"/>
<evidence type="ECO:0000313" key="4">
    <source>
        <dbReference type="Proteomes" id="UP000887013"/>
    </source>
</evidence>
<accession>A0A8X6USE1</accession>
<dbReference type="EMBL" id="BMAW01041099">
    <property type="protein sequence ID" value="GFU62325.1"/>
    <property type="molecule type" value="Genomic_DNA"/>
</dbReference>
<evidence type="ECO:0000256" key="1">
    <source>
        <dbReference type="SAM" id="MobiDB-lite"/>
    </source>
</evidence>
<evidence type="ECO:0000256" key="2">
    <source>
        <dbReference type="SAM" id="SignalP"/>
    </source>
</evidence>
<proteinExistence type="predicted"/>
<keyword evidence="2" id="KW-0732">Signal</keyword>
<name>A0A8X6USE1_NEPPI</name>
<organism evidence="3 4">
    <name type="scientific">Nephila pilipes</name>
    <name type="common">Giant wood spider</name>
    <name type="synonym">Nephila maculata</name>
    <dbReference type="NCBI Taxonomy" id="299642"/>
    <lineage>
        <taxon>Eukaryota</taxon>
        <taxon>Metazoa</taxon>
        <taxon>Ecdysozoa</taxon>
        <taxon>Arthropoda</taxon>
        <taxon>Chelicerata</taxon>
        <taxon>Arachnida</taxon>
        <taxon>Araneae</taxon>
        <taxon>Araneomorphae</taxon>
        <taxon>Entelegynae</taxon>
        <taxon>Araneoidea</taxon>
        <taxon>Nephilidae</taxon>
        <taxon>Nephila</taxon>
    </lineage>
</organism>
<reference evidence="3" key="1">
    <citation type="submission" date="2020-08" db="EMBL/GenBank/DDBJ databases">
        <title>Multicomponent nature underlies the extraordinary mechanical properties of spider dragline silk.</title>
        <authorList>
            <person name="Kono N."/>
            <person name="Nakamura H."/>
            <person name="Mori M."/>
            <person name="Yoshida Y."/>
            <person name="Ohtoshi R."/>
            <person name="Malay A.D."/>
            <person name="Moran D.A.P."/>
            <person name="Tomita M."/>
            <person name="Numata K."/>
            <person name="Arakawa K."/>
        </authorList>
    </citation>
    <scope>NUCLEOTIDE SEQUENCE</scope>
</reference>
<evidence type="ECO:0000313" key="3">
    <source>
        <dbReference type="EMBL" id="GFU62325.1"/>
    </source>
</evidence>
<protein>
    <submittedName>
        <fullName evidence="3">Uncharacterized protein</fullName>
    </submittedName>
</protein>
<dbReference type="Proteomes" id="UP000887013">
    <property type="component" value="Unassembled WGS sequence"/>
</dbReference>
<comment type="caution">
    <text evidence="3">The sequence shown here is derived from an EMBL/GenBank/DDBJ whole genome shotgun (WGS) entry which is preliminary data.</text>
</comment>
<feature type="chain" id="PRO_5036476658" evidence="2">
    <location>
        <begin position="19"/>
        <end position="160"/>
    </location>
</feature>